<dbReference type="Pfam" id="PF01261">
    <property type="entry name" value="AP_endonuc_2"/>
    <property type="match status" value="1"/>
</dbReference>
<dbReference type="InterPro" id="IPR036237">
    <property type="entry name" value="Xyl_isomerase-like_sf"/>
</dbReference>
<dbReference type="InterPro" id="IPR019546">
    <property type="entry name" value="TAT_signal_bac_arc"/>
</dbReference>
<sequence length="293" mass="33337">MLNEQTSRRDFLRTSLLTTAGAALLSNDLFANIKKGEKSHIGVQLWSVREDVSKDPKAALAKIAKMGYKNVEGFGYSNGKFFGLSADEYLKTMNDNGLKMPSAHNMITSKDVVNGQLSDSYKRMLEDAAKVGQKYTIVPYMLDDDRNQGKLMADIFNKAAEYAKTLNLKFGYHNHDFEFKSPNGEMLYTTLLDNTEKHIVFEMDLYWAVVAGQKPADWFNKYKGRFTHVHVKDHDPVKNVSVEVGEGDINFQEIFNKKDVAGLKYFIVELEAYKRTPMEGIEISLNNLKKLKF</sequence>
<dbReference type="PROSITE" id="PS51318">
    <property type="entry name" value="TAT"/>
    <property type="match status" value="1"/>
</dbReference>
<reference evidence="2 3" key="1">
    <citation type="submission" date="2023-05" db="EMBL/GenBank/DDBJ databases">
        <title>Novel species of genus Flectobacillus isolated from stream in China.</title>
        <authorList>
            <person name="Lu H."/>
        </authorList>
    </citation>
    <scope>NUCLEOTIDE SEQUENCE [LARGE SCALE GENOMIC DNA]</scope>
    <source>
        <strain evidence="2 3">KCTC 42575</strain>
    </source>
</reference>
<dbReference type="RefSeq" id="WP_283344841.1">
    <property type="nucleotide sequence ID" value="NZ_JASHIF010000009.1"/>
</dbReference>
<gene>
    <name evidence="2" type="ORF">QM524_12395</name>
</gene>
<protein>
    <submittedName>
        <fullName evidence="2">TIM barrel protein</fullName>
    </submittedName>
</protein>
<feature type="domain" description="Xylose isomerase-like TIM barrel" evidence="1">
    <location>
        <begin position="60"/>
        <end position="290"/>
    </location>
</feature>
<dbReference type="PANTHER" id="PTHR12110">
    <property type="entry name" value="HYDROXYPYRUVATE ISOMERASE"/>
    <property type="match status" value="1"/>
</dbReference>
<comment type="caution">
    <text evidence="2">The sequence shown here is derived from an EMBL/GenBank/DDBJ whole genome shotgun (WGS) entry which is preliminary data.</text>
</comment>
<keyword evidence="3" id="KW-1185">Reference proteome</keyword>
<dbReference type="Gene3D" id="3.20.20.150">
    <property type="entry name" value="Divalent-metal-dependent TIM barrel enzymes"/>
    <property type="match status" value="1"/>
</dbReference>
<organism evidence="2 3">
    <name type="scientific">Flectobacillus roseus</name>
    <dbReference type="NCBI Taxonomy" id="502259"/>
    <lineage>
        <taxon>Bacteria</taxon>
        <taxon>Pseudomonadati</taxon>
        <taxon>Bacteroidota</taxon>
        <taxon>Cytophagia</taxon>
        <taxon>Cytophagales</taxon>
        <taxon>Flectobacillaceae</taxon>
        <taxon>Flectobacillus</taxon>
    </lineage>
</organism>
<name>A0ABT6Y8W5_9BACT</name>
<dbReference type="InterPro" id="IPR013022">
    <property type="entry name" value="Xyl_isomerase-like_TIM-brl"/>
</dbReference>
<dbReference type="Proteomes" id="UP001236507">
    <property type="component" value="Unassembled WGS sequence"/>
</dbReference>
<evidence type="ECO:0000313" key="2">
    <source>
        <dbReference type="EMBL" id="MDI9860012.1"/>
    </source>
</evidence>
<evidence type="ECO:0000313" key="3">
    <source>
        <dbReference type="Proteomes" id="UP001236507"/>
    </source>
</evidence>
<evidence type="ECO:0000259" key="1">
    <source>
        <dbReference type="Pfam" id="PF01261"/>
    </source>
</evidence>
<dbReference type="PANTHER" id="PTHR12110:SF41">
    <property type="entry name" value="INOSOSE DEHYDRATASE"/>
    <property type="match status" value="1"/>
</dbReference>
<proteinExistence type="predicted"/>
<dbReference type="InterPro" id="IPR006311">
    <property type="entry name" value="TAT_signal"/>
</dbReference>
<accession>A0ABT6Y8W5</accession>
<dbReference type="InterPro" id="IPR050312">
    <property type="entry name" value="IolE/XylAMocC-like"/>
</dbReference>
<dbReference type="SUPFAM" id="SSF51658">
    <property type="entry name" value="Xylose isomerase-like"/>
    <property type="match status" value="1"/>
</dbReference>
<dbReference type="EMBL" id="JASHIF010000009">
    <property type="protein sequence ID" value="MDI9860012.1"/>
    <property type="molecule type" value="Genomic_DNA"/>
</dbReference>
<dbReference type="NCBIfam" id="TIGR01409">
    <property type="entry name" value="TAT_signal_seq"/>
    <property type="match status" value="1"/>
</dbReference>